<reference evidence="2" key="1">
    <citation type="submission" date="2021-02" db="EMBL/GenBank/DDBJ databases">
        <authorList>
            <person name="Nowell W R."/>
        </authorList>
    </citation>
    <scope>NUCLEOTIDE SEQUENCE</scope>
</reference>
<keyword evidence="1" id="KW-1133">Transmembrane helix</keyword>
<protein>
    <submittedName>
        <fullName evidence="2">Uncharacterized protein</fullName>
    </submittedName>
</protein>
<dbReference type="AlphaFoldDB" id="A0A815I9S5"/>
<proteinExistence type="predicted"/>
<gene>
    <name evidence="2" type="ORF">ZHD862_LOCUS31287</name>
</gene>
<feature type="transmembrane region" description="Helical" evidence="1">
    <location>
        <begin position="43"/>
        <end position="65"/>
    </location>
</feature>
<keyword evidence="1" id="KW-0472">Membrane</keyword>
<name>A0A815I9S5_9BILA</name>
<evidence type="ECO:0000313" key="2">
    <source>
        <dbReference type="EMBL" id="CAF1365080.1"/>
    </source>
</evidence>
<evidence type="ECO:0000256" key="1">
    <source>
        <dbReference type="SAM" id="Phobius"/>
    </source>
</evidence>
<keyword evidence="1" id="KW-0812">Transmembrane</keyword>
<sequence length="95" mass="10810">MMQSVPIHQRNDMIVRNRTGINNLHNLQESLRRSLLGTQRRRLVFFTAVIFILVAILIISLATTLTRKTKPNDFTTTTITSTTSTSKISISSLFF</sequence>
<dbReference type="Proteomes" id="UP000663864">
    <property type="component" value="Unassembled WGS sequence"/>
</dbReference>
<organism evidence="2 3">
    <name type="scientific">Rotaria sordida</name>
    <dbReference type="NCBI Taxonomy" id="392033"/>
    <lineage>
        <taxon>Eukaryota</taxon>
        <taxon>Metazoa</taxon>
        <taxon>Spiralia</taxon>
        <taxon>Gnathifera</taxon>
        <taxon>Rotifera</taxon>
        <taxon>Eurotatoria</taxon>
        <taxon>Bdelloidea</taxon>
        <taxon>Philodinida</taxon>
        <taxon>Philodinidae</taxon>
        <taxon>Rotaria</taxon>
    </lineage>
</organism>
<accession>A0A815I9S5</accession>
<dbReference type="EMBL" id="CAJNOT010003116">
    <property type="protein sequence ID" value="CAF1365080.1"/>
    <property type="molecule type" value="Genomic_DNA"/>
</dbReference>
<comment type="caution">
    <text evidence="2">The sequence shown here is derived from an EMBL/GenBank/DDBJ whole genome shotgun (WGS) entry which is preliminary data.</text>
</comment>
<evidence type="ECO:0000313" key="3">
    <source>
        <dbReference type="Proteomes" id="UP000663864"/>
    </source>
</evidence>